<feature type="domain" description="DNA primase DNAG catalytic core N-terminal" evidence="5">
    <location>
        <begin position="130"/>
        <end position="213"/>
    </location>
</feature>
<dbReference type="GO" id="GO:0003677">
    <property type="term" value="F:DNA binding"/>
    <property type="evidence" value="ECO:0007669"/>
    <property type="project" value="InterPro"/>
</dbReference>
<evidence type="ECO:0000256" key="3">
    <source>
        <dbReference type="ARBA" id="ARBA00022833"/>
    </source>
</evidence>
<dbReference type="RefSeq" id="WP_144995143.1">
    <property type="nucleotide sequence ID" value="NZ_VNJK01000007.1"/>
</dbReference>
<evidence type="ECO:0000256" key="2">
    <source>
        <dbReference type="ARBA" id="ARBA00022771"/>
    </source>
</evidence>
<dbReference type="GO" id="GO:0005737">
    <property type="term" value="C:cytoplasm"/>
    <property type="evidence" value="ECO:0007669"/>
    <property type="project" value="TreeGrafter"/>
</dbReference>
<reference evidence="6 7" key="1">
    <citation type="submission" date="2019-07" db="EMBL/GenBank/DDBJ databases">
        <authorList>
            <person name="Kim J."/>
        </authorList>
    </citation>
    <scope>NUCLEOTIDE SEQUENCE [LARGE SCALE GENOMIC DNA]</scope>
    <source>
        <strain evidence="6 7">N4</strain>
    </source>
</reference>
<dbReference type="CDD" id="cd03364">
    <property type="entry name" value="TOPRIM_DnaG_primases"/>
    <property type="match status" value="1"/>
</dbReference>
<dbReference type="SUPFAM" id="SSF56731">
    <property type="entry name" value="DNA primase core"/>
    <property type="match status" value="1"/>
</dbReference>
<protein>
    <submittedName>
        <fullName evidence="6">Toprim domain-containing protein</fullName>
    </submittedName>
</protein>
<sequence>MNIRFEQTFVNNLLGQVEMIDVMANYGVEVKRGQGLNHFYVAKFCCGKSDMDNGRIKIETQKFMCMNCWYGGNAIDFLRTVVGMSFYTAVVELARMANVELPVVDPKELESLKRKQDAFQLAATFYAEYENDYLVTRGIAKEVIEKHGVGYAPGGRALRSFLEGKGYTKEELLDYKLINSKGMDTLFHRAVIPVSRNGKIIDLYGRSINDENTSLKHLYIKGDNILGGIDQINPKHIVLLFEAAIDRLVAESHGVQNGVDAGGAGKFTKEHAKLLKRKGVKRVFIVYDGDAAGRKGSLKSGQLLSDEGMEVWVGELPEQMDPARMIMECGKDAFVSALQQPKTFEKFKMYQELSKYSLTDVEEYLKVMKLKQIFLGE</sequence>
<dbReference type="PANTHER" id="PTHR30313:SF2">
    <property type="entry name" value="DNA PRIMASE"/>
    <property type="match status" value="1"/>
</dbReference>
<dbReference type="InterPro" id="IPR002694">
    <property type="entry name" value="Znf_CHC2"/>
</dbReference>
<feature type="domain" description="Zinc finger CHC2-type" evidence="4">
    <location>
        <begin position="7"/>
        <end position="103"/>
    </location>
</feature>
<keyword evidence="7" id="KW-1185">Reference proteome</keyword>
<evidence type="ECO:0000259" key="5">
    <source>
        <dbReference type="Pfam" id="PF08275"/>
    </source>
</evidence>
<comment type="caution">
    <text evidence="6">The sequence shown here is derived from an EMBL/GenBank/DDBJ whole genome shotgun (WGS) entry which is preliminary data.</text>
</comment>
<keyword evidence="2" id="KW-0863">Zinc-finger</keyword>
<name>A0A559ID59_9BACL</name>
<dbReference type="GO" id="GO:0008270">
    <property type="term" value="F:zinc ion binding"/>
    <property type="evidence" value="ECO:0007669"/>
    <property type="project" value="UniProtKB-KW"/>
</dbReference>
<organism evidence="6 7">
    <name type="scientific">Paenibacillus agilis</name>
    <dbReference type="NCBI Taxonomy" id="3020863"/>
    <lineage>
        <taxon>Bacteria</taxon>
        <taxon>Bacillati</taxon>
        <taxon>Bacillota</taxon>
        <taxon>Bacilli</taxon>
        <taxon>Bacillales</taxon>
        <taxon>Paenibacillaceae</taxon>
        <taxon>Paenibacillus</taxon>
    </lineage>
</organism>
<dbReference type="EMBL" id="VNJK01000007">
    <property type="protein sequence ID" value="TVX85607.1"/>
    <property type="molecule type" value="Genomic_DNA"/>
</dbReference>
<dbReference type="Pfam" id="PF01807">
    <property type="entry name" value="Zn_ribbon_DnaG"/>
    <property type="match status" value="1"/>
</dbReference>
<dbReference type="Gene3D" id="3.90.580.10">
    <property type="entry name" value="Zinc finger, CHC2-type domain"/>
    <property type="match status" value="1"/>
</dbReference>
<keyword evidence="3" id="KW-0862">Zinc</keyword>
<dbReference type="Pfam" id="PF13155">
    <property type="entry name" value="Toprim_2"/>
    <property type="match status" value="1"/>
</dbReference>
<dbReference type="SUPFAM" id="SSF57783">
    <property type="entry name" value="Zinc beta-ribbon"/>
    <property type="match status" value="1"/>
</dbReference>
<dbReference type="InterPro" id="IPR037068">
    <property type="entry name" value="DNA_primase_core_N_sf"/>
</dbReference>
<evidence type="ECO:0000313" key="7">
    <source>
        <dbReference type="Proteomes" id="UP000318102"/>
    </source>
</evidence>
<dbReference type="GO" id="GO:0006269">
    <property type="term" value="P:DNA replication, synthesis of primer"/>
    <property type="evidence" value="ECO:0007669"/>
    <property type="project" value="TreeGrafter"/>
</dbReference>
<evidence type="ECO:0000256" key="1">
    <source>
        <dbReference type="ARBA" id="ARBA00022723"/>
    </source>
</evidence>
<dbReference type="InterPro" id="IPR034151">
    <property type="entry name" value="TOPRIM_DnaG_bac"/>
</dbReference>
<dbReference type="OrthoDB" id="2574320at2"/>
<dbReference type="Proteomes" id="UP000318102">
    <property type="component" value="Unassembled WGS sequence"/>
</dbReference>
<evidence type="ECO:0000313" key="6">
    <source>
        <dbReference type="EMBL" id="TVX85607.1"/>
    </source>
</evidence>
<accession>A0A559ID59</accession>
<dbReference type="Pfam" id="PF08275">
    <property type="entry name" value="DNAG_N"/>
    <property type="match status" value="1"/>
</dbReference>
<evidence type="ECO:0000259" key="4">
    <source>
        <dbReference type="Pfam" id="PF01807"/>
    </source>
</evidence>
<keyword evidence="1" id="KW-0479">Metal-binding</keyword>
<dbReference type="Gene3D" id="3.90.980.10">
    <property type="entry name" value="DNA primase, catalytic core, N-terminal domain"/>
    <property type="match status" value="1"/>
</dbReference>
<dbReference type="InterPro" id="IPR036977">
    <property type="entry name" value="DNA_primase_Znf_CHC2"/>
</dbReference>
<proteinExistence type="predicted"/>
<dbReference type="AlphaFoldDB" id="A0A559ID59"/>
<dbReference type="GO" id="GO:0003899">
    <property type="term" value="F:DNA-directed RNA polymerase activity"/>
    <property type="evidence" value="ECO:0007669"/>
    <property type="project" value="InterPro"/>
</dbReference>
<gene>
    <name evidence="6" type="ORF">FPZ44_24960</name>
</gene>
<dbReference type="Gene3D" id="3.40.1360.10">
    <property type="match status" value="1"/>
</dbReference>
<dbReference type="InterPro" id="IPR013264">
    <property type="entry name" value="DNAG_N"/>
</dbReference>
<dbReference type="InterPro" id="IPR050219">
    <property type="entry name" value="DnaG_primase"/>
</dbReference>
<dbReference type="PANTHER" id="PTHR30313">
    <property type="entry name" value="DNA PRIMASE"/>
    <property type="match status" value="1"/>
</dbReference>